<organism evidence="2 3">
    <name type="scientific">Blautia liquoris</name>
    <dbReference type="NCBI Taxonomy" id="2779518"/>
    <lineage>
        <taxon>Bacteria</taxon>
        <taxon>Bacillati</taxon>
        <taxon>Bacillota</taxon>
        <taxon>Clostridia</taxon>
        <taxon>Lachnospirales</taxon>
        <taxon>Lachnospiraceae</taxon>
        <taxon>Blautia</taxon>
    </lineage>
</organism>
<proteinExistence type="predicted"/>
<evidence type="ECO:0000313" key="2">
    <source>
        <dbReference type="EMBL" id="QOV19597.1"/>
    </source>
</evidence>
<evidence type="ECO:0008006" key="4">
    <source>
        <dbReference type="Google" id="ProtNLM"/>
    </source>
</evidence>
<keyword evidence="3" id="KW-1185">Reference proteome</keyword>
<protein>
    <recommendedName>
        <fullName evidence="4">ABC-2 family transporter protein</fullName>
    </recommendedName>
</protein>
<feature type="transmembrane region" description="Helical" evidence="1">
    <location>
        <begin position="21"/>
        <end position="40"/>
    </location>
</feature>
<keyword evidence="1" id="KW-1133">Transmembrane helix</keyword>
<dbReference type="Proteomes" id="UP000593601">
    <property type="component" value="Chromosome"/>
</dbReference>
<feature type="transmembrane region" description="Helical" evidence="1">
    <location>
        <begin position="52"/>
        <end position="70"/>
    </location>
</feature>
<accession>A0A7M2RJ71</accession>
<reference evidence="2 3" key="1">
    <citation type="submission" date="2020-10" db="EMBL/GenBank/DDBJ databases">
        <title>Blautia liquoris sp.nov., isolated from the mud in a fermentation cellar used for the production of Chinese strong-flavoured liquor.</title>
        <authorList>
            <person name="Lu L."/>
        </authorList>
    </citation>
    <scope>NUCLEOTIDE SEQUENCE [LARGE SCALE GENOMIC DNA]</scope>
    <source>
        <strain evidence="2 3">LZLJ-3</strain>
    </source>
</reference>
<feature type="transmembrane region" description="Helical" evidence="1">
    <location>
        <begin position="165"/>
        <end position="184"/>
    </location>
</feature>
<dbReference type="KEGG" id="bliq:INP51_01020"/>
<feature type="transmembrane region" description="Helical" evidence="1">
    <location>
        <begin position="91"/>
        <end position="113"/>
    </location>
</feature>
<sequence>MLKLIRGELYRILHKKSLYMYFGVLAFVYILLAFMRSGGFNSESLVGDASNLFFMTPAVVGGFFFSTIYTDDLNAKNLITLAGYGLNKSKIVTAKIILAALFSTVFFGVLPLFHSAVYMGFGCRATVEQLTVVYAVSLKYLLMTLAYISISSVVVYAFQHSTFAIVTYILFSFGVIGNLLMMAAHTLNCKISDHLISGITDKIMTDILGGGVLLRPIIEYAAYLVISSILATMTFYKKEMEF</sequence>
<evidence type="ECO:0000313" key="3">
    <source>
        <dbReference type="Proteomes" id="UP000593601"/>
    </source>
</evidence>
<gene>
    <name evidence="2" type="ORF">INP51_01020</name>
</gene>
<keyword evidence="1" id="KW-0812">Transmembrane</keyword>
<feature type="transmembrane region" description="Helical" evidence="1">
    <location>
        <begin position="217"/>
        <end position="236"/>
    </location>
</feature>
<dbReference type="EMBL" id="CP063304">
    <property type="protein sequence ID" value="QOV19597.1"/>
    <property type="molecule type" value="Genomic_DNA"/>
</dbReference>
<feature type="transmembrane region" description="Helical" evidence="1">
    <location>
        <begin position="133"/>
        <end position="158"/>
    </location>
</feature>
<name>A0A7M2RJ71_9FIRM</name>
<evidence type="ECO:0000256" key="1">
    <source>
        <dbReference type="SAM" id="Phobius"/>
    </source>
</evidence>
<dbReference type="AlphaFoldDB" id="A0A7M2RJ71"/>
<dbReference type="RefSeq" id="WP_193735917.1">
    <property type="nucleotide sequence ID" value="NZ_CP063304.1"/>
</dbReference>
<keyword evidence="1" id="KW-0472">Membrane</keyword>